<dbReference type="PROSITE" id="PS01164">
    <property type="entry name" value="COPPER_AMINE_OXID_1"/>
    <property type="match status" value="1"/>
</dbReference>
<reference evidence="13 14" key="1">
    <citation type="journal article" date="2007" name="Science">
        <title>Sea anemone genome reveals ancestral eumetazoan gene repertoire and genomic organization.</title>
        <authorList>
            <person name="Putnam N.H."/>
            <person name="Srivastava M."/>
            <person name="Hellsten U."/>
            <person name="Dirks B."/>
            <person name="Chapman J."/>
            <person name="Salamov A."/>
            <person name="Terry A."/>
            <person name="Shapiro H."/>
            <person name="Lindquist E."/>
            <person name="Kapitonov V.V."/>
            <person name="Jurka J."/>
            <person name="Genikhovich G."/>
            <person name="Grigoriev I.V."/>
            <person name="Lucas S.M."/>
            <person name="Steele R.E."/>
            <person name="Finnerty J.R."/>
            <person name="Technau U."/>
            <person name="Martindale M.Q."/>
            <person name="Rokhsar D.S."/>
        </authorList>
    </citation>
    <scope>NUCLEOTIDE SEQUENCE [LARGE SCALE GENOMIC DNA]</scope>
    <source>
        <strain evidence="14">CH2 X CH6</strain>
    </source>
</reference>
<feature type="modified residue" description="2',4',5'-topaquinone" evidence="7">
    <location>
        <position position="436"/>
    </location>
</feature>
<organism evidence="13 14">
    <name type="scientific">Nematostella vectensis</name>
    <name type="common">Starlet sea anemone</name>
    <dbReference type="NCBI Taxonomy" id="45351"/>
    <lineage>
        <taxon>Eukaryota</taxon>
        <taxon>Metazoa</taxon>
        <taxon>Cnidaria</taxon>
        <taxon>Anthozoa</taxon>
        <taxon>Hexacorallia</taxon>
        <taxon>Actiniaria</taxon>
        <taxon>Edwardsiidae</taxon>
        <taxon>Nematostella</taxon>
    </lineage>
</organism>
<dbReference type="GO" id="GO:0048038">
    <property type="term" value="F:quinone binding"/>
    <property type="evidence" value="ECO:0007669"/>
    <property type="project" value="InterPro"/>
</dbReference>
<dbReference type="FunFam" id="2.70.98.20:FF:000002">
    <property type="entry name" value="Amine oxidase"/>
    <property type="match status" value="1"/>
</dbReference>
<feature type="region of interest" description="Disordered" evidence="9">
    <location>
        <begin position="258"/>
        <end position="279"/>
    </location>
</feature>
<dbReference type="GO" id="GO:0008131">
    <property type="term" value="F:primary methylamine oxidase activity"/>
    <property type="evidence" value="ECO:0000318"/>
    <property type="project" value="GO_Central"/>
</dbReference>
<dbReference type="PANTHER" id="PTHR10638:SF20">
    <property type="entry name" value="AMINE OXIDASE"/>
    <property type="match status" value="1"/>
</dbReference>
<dbReference type="InterPro" id="IPR016182">
    <property type="entry name" value="Cu_amine_oxidase_N-reg"/>
</dbReference>
<evidence type="ECO:0000256" key="1">
    <source>
        <dbReference type="ARBA" id="ARBA00007983"/>
    </source>
</evidence>
<dbReference type="InterPro" id="IPR015798">
    <property type="entry name" value="Cu_amine_oxidase_C"/>
</dbReference>
<evidence type="ECO:0000313" key="13">
    <source>
        <dbReference type="EMBL" id="EDO35045.1"/>
    </source>
</evidence>
<dbReference type="SUPFAM" id="SSF49998">
    <property type="entry name" value="Amine oxidase catalytic domain"/>
    <property type="match status" value="1"/>
</dbReference>
<evidence type="ECO:0000256" key="9">
    <source>
        <dbReference type="SAM" id="MobiDB-lite"/>
    </source>
</evidence>
<evidence type="ECO:0000259" key="12">
    <source>
        <dbReference type="Pfam" id="PF09248"/>
    </source>
</evidence>
<evidence type="ECO:0000256" key="2">
    <source>
        <dbReference type="ARBA" id="ARBA00022723"/>
    </source>
</evidence>
<evidence type="ECO:0000256" key="6">
    <source>
        <dbReference type="PIRSR" id="PIRSR600269-50"/>
    </source>
</evidence>
<keyword evidence="5 8" id="KW-0186">Copper</keyword>
<dbReference type="Pfam" id="PF01179">
    <property type="entry name" value="Cu_amine_oxid"/>
    <property type="match status" value="1"/>
</dbReference>
<protein>
    <recommendedName>
        <fullName evidence="8">Amine oxidase</fullName>
        <ecNumber evidence="8">1.4.3.-</ecNumber>
    </recommendedName>
</protein>
<dbReference type="Proteomes" id="UP000001593">
    <property type="component" value="Unassembled WGS sequence"/>
</dbReference>
<feature type="active site" description="Schiff-base intermediate with substrate; via topaquinone" evidence="6">
    <location>
        <position position="436"/>
    </location>
</feature>
<comment type="PTM">
    <text evidence="7 8">Topaquinone (TPQ) is generated by copper-dependent autoxidation of a specific tyrosyl residue.</text>
</comment>
<dbReference type="GO" id="GO:0005507">
    <property type="term" value="F:copper ion binding"/>
    <property type="evidence" value="ECO:0000318"/>
    <property type="project" value="GO_Central"/>
</dbReference>
<proteinExistence type="inferred from homology"/>
<evidence type="ECO:0000256" key="7">
    <source>
        <dbReference type="PIRSR" id="PIRSR600269-51"/>
    </source>
</evidence>
<dbReference type="GO" id="GO:0009308">
    <property type="term" value="P:amine metabolic process"/>
    <property type="evidence" value="ECO:0000318"/>
    <property type="project" value="GO_Central"/>
</dbReference>
<keyword evidence="14" id="KW-1185">Reference proteome</keyword>
<dbReference type="SUPFAM" id="SSF54416">
    <property type="entry name" value="Amine oxidase N-terminal region"/>
    <property type="match status" value="2"/>
</dbReference>
<dbReference type="GO" id="GO:0005886">
    <property type="term" value="C:plasma membrane"/>
    <property type="evidence" value="ECO:0000318"/>
    <property type="project" value="GO_Central"/>
</dbReference>
<evidence type="ECO:0000256" key="5">
    <source>
        <dbReference type="ARBA" id="ARBA00023008"/>
    </source>
</evidence>
<dbReference type="PRINTS" id="PR00766">
    <property type="entry name" value="CUDAOXIDASE"/>
</dbReference>
<dbReference type="EC" id="1.4.3.-" evidence="8"/>
<evidence type="ECO:0000259" key="10">
    <source>
        <dbReference type="Pfam" id="PF01179"/>
    </source>
</evidence>
<dbReference type="eggNOG" id="KOG1186">
    <property type="taxonomic scope" value="Eukaryota"/>
</dbReference>
<dbReference type="Pfam" id="PF02727">
    <property type="entry name" value="Cu_amine_oxidN2"/>
    <property type="match status" value="1"/>
</dbReference>
<comment type="cofactor">
    <cofactor evidence="8">
        <name>Cu cation</name>
        <dbReference type="ChEBI" id="CHEBI:23378"/>
    </cofactor>
    <text evidence="8">Contains 1 topaquinone per subunit.</text>
</comment>
<accession>A7SMM6</accession>
<dbReference type="Pfam" id="PF09248">
    <property type="entry name" value="DUF1965"/>
    <property type="match status" value="1"/>
</dbReference>
<dbReference type="InterPro" id="IPR000269">
    <property type="entry name" value="Cu_amine_oxidase"/>
</dbReference>
<sequence length="740" mass="84087">MSRESTSSSERGLFEDLLEDEHKAVRDYMLGIEELGLTPIHVAQFKAKVDSNFIAMIQFQPPSKAAALRYLDKNQAKPEREALVVIFKGAAKPPIVEEYIVGPVSKPTSHRLRVIPGRSYPIAFDSRPFLSVEIIALSHIWKNVSRKAYRLLTESFDGYSYHNCTDRCLTVQFAAPMGYTNKTRGAWYAFHRDHPPMFVYPLPFEIYIDHAGSDTSKWSVGKVYYNGQLFDSLDALLVTYDADTLNKTKIPDTDTLFSSYERRGRPQPSKPMRGPELYEPDGKRYEVRGRHVEYMNWAFDFRIDTLKGFQIYDIRFNGTRIIYELSLQEAIATYTGFSPVQGSNNFVDSNWFTGSNNHDLVPGVDCPGTATFFDVVHMADTSGPYTIKNAACLFELNSGIPLRRHYANDFSSAYRFYGGMTNQVLVLRTIATVGNYDYVHDAIFYQNGVIEVKMSASGFVFGSFYTPDVSPYGYPIHTNHLTSTTHDHLLHYKVDLDVEGTANSYETIEIGIENTTNRFMPDYPPHLFRKVLKPSVKKTEQEALYKFNFDTPKYLNFFNEGKKNKMGVKKGYRIQHHGIMKQLYPEDFGMIPMISWSLYQLAVTRQKDSEPSSTSLYNQNAPSTPHIDFRDFVRDDEDIVNQDLVAWVTTGVMHVPHSEDIPTTATPANAAGFFIRPFNYYDEDPSVGSSNAVVIKPANKDFTASTINRFGTPTKPVCLPMGYNMTFDGRYGYLAMARGN</sequence>
<feature type="active site" description="Proton acceptor" evidence="6">
    <location>
        <position position="348"/>
    </location>
</feature>
<evidence type="ECO:0000256" key="3">
    <source>
        <dbReference type="ARBA" id="ARBA00022772"/>
    </source>
</evidence>
<dbReference type="InterPro" id="IPR015800">
    <property type="entry name" value="Cu_amine_oxidase_N2"/>
</dbReference>
<comment type="similarity">
    <text evidence="1 8">Belongs to the copper/topaquinone oxidase family.</text>
</comment>
<dbReference type="InterPro" id="IPR036460">
    <property type="entry name" value="Cu_amine_oxidase_C_sf"/>
</dbReference>
<dbReference type="EMBL" id="DS469710">
    <property type="protein sequence ID" value="EDO35045.1"/>
    <property type="molecule type" value="Genomic_DNA"/>
</dbReference>
<evidence type="ECO:0000313" key="14">
    <source>
        <dbReference type="Proteomes" id="UP000001593"/>
    </source>
</evidence>
<evidence type="ECO:0000256" key="8">
    <source>
        <dbReference type="RuleBase" id="RU000672"/>
    </source>
</evidence>
<keyword evidence="4 8" id="KW-0560">Oxidoreductase</keyword>
<dbReference type="HOGENOM" id="CLU_015739_1_0_1"/>
<dbReference type="Gene3D" id="3.10.450.40">
    <property type="match status" value="2"/>
</dbReference>
<feature type="domain" description="DUF1965" evidence="12">
    <location>
        <begin position="199"/>
        <end position="264"/>
    </location>
</feature>
<evidence type="ECO:0000259" key="11">
    <source>
        <dbReference type="Pfam" id="PF02727"/>
    </source>
</evidence>
<name>A7SMM6_NEMVE</name>
<keyword evidence="2 8" id="KW-0479">Metal-binding</keyword>
<dbReference type="STRING" id="45351.A7SMM6"/>
<dbReference type="FunFam" id="3.10.450.40:FF:000022">
    <property type="entry name" value="Amine oxidase"/>
    <property type="match status" value="1"/>
</dbReference>
<dbReference type="FunFam" id="3.10.450.40:FF:000018">
    <property type="entry name" value="Amine oxidase"/>
    <property type="match status" value="1"/>
</dbReference>
<gene>
    <name evidence="13" type="ORF">NEMVEDRAFT_v1g230529</name>
</gene>
<feature type="domain" description="Copper amine oxidase catalytic" evidence="10">
    <location>
        <begin position="276"/>
        <end position="686"/>
    </location>
</feature>
<dbReference type="OMA" id="PQPYSEF"/>
<dbReference type="PANTHER" id="PTHR10638">
    <property type="entry name" value="COPPER AMINE OXIDASE"/>
    <property type="match status" value="1"/>
</dbReference>
<feature type="domain" description="Copper amine oxidase N2-terminal" evidence="11">
    <location>
        <begin position="47"/>
        <end position="108"/>
    </location>
</feature>
<dbReference type="InterPro" id="IPR015328">
    <property type="entry name" value="DUF1965"/>
</dbReference>
<dbReference type="AlphaFoldDB" id="A7SMM6"/>
<dbReference type="InterPro" id="IPR049948">
    <property type="entry name" value="Cu_Am_ox_TPQ-bd"/>
</dbReference>
<dbReference type="PhylomeDB" id="A7SMM6"/>
<dbReference type="InterPro" id="IPR049947">
    <property type="entry name" value="Cu_Am_Ox_Cu-bd"/>
</dbReference>
<dbReference type="PROSITE" id="PS01165">
    <property type="entry name" value="COPPER_AMINE_OXID_2"/>
    <property type="match status" value="1"/>
</dbReference>
<evidence type="ECO:0000256" key="4">
    <source>
        <dbReference type="ARBA" id="ARBA00023002"/>
    </source>
</evidence>
<dbReference type="InParanoid" id="A7SMM6"/>
<dbReference type="Gene3D" id="2.70.98.20">
    <property type="entry name" value="Copper amine oxidase, catalytic domain"/>
    <property type="match status" value="1"/>
</dbReference>
<keyword evidence="3 6" id="KW-0801">TPQ</keyword>